<proteinExistence type="predicted"/>
<dbReference type="Pfam" id="PF05699">
    <property type="entry name" value="Dimer_Tnp_hAT"/>
    <property type="match status" value="1"/>
</dbReference>
<organism evidence="2 3">
    <name type="scientific">Macrosiphum euphorbiae</name>
    <name type="common">potato aphid</name>
    <dbReference type="NCBI Taxonomy" id="13131"/>
    <lineage>
        <taxon>Eukaryota</taxon>
        <taxon>Metazoa</taxon>
        <taxon>Ecdysozoa</taxon>
        <taxon>Arthropoda</taxon>
        <taxon>Hexapoda</taxon>
        <taxon>Insecta</taxon>
        <taxon>Pterygota</taxon>
        <taxon>Neoptera</taxon>
        <taxon>Paraneoptera</taxon>
        <taxon>Hemiptera</taxon>
        <taxon>Sternorrhyncha</taxon>
        <taxon>Aphidomorpha</taxon>
        <taxon>Aphidoidea</taxon>
        <taxon>Aphididae</taxon>
        <taxon>Macrosiphini</taxon>
        <taxon>Macrosiphum</taxon>
    </lineage>
</organism>
<protein>
    <recommendedName>
        <fullName evidence="1">HAT C-terminal dimerisation domain-containing protein</fullName>
    </recommendedName>
</protein>
<dbReference type="PANTHER" id="PTHR47611">
    <property type="entry name" value="HAT DIMERISATION DOMAIN, C-TERMINAL"/>
    <property type="match status" value="1"/>
</dbReference>
<gene>
    <name evidence="2" type="ORF">MEUPH1_LOCUS11708</name>
</gene>
<accession>A0AAV0WJ59</accession>
<dbReference type="AlphaFoldDB" id="A0AAV0WJ59"/>
<reference evidence="2 3" key="1">
    <citation type="submission" date="2023-01" db="EMBL/GenBank/DDBJ databases">
        <authorList>
            <person name="Whitehead M."/>
        </authorList>
    </citation>
    <scope>NUCLEOTIDE SEQUENCE [LARGE SCALE GENOMIC DNA]</scope>
</reference>
<comment type="caution">
    <text evidence="2">The sequence shown here is derived from an EMBL/GenBank/DDBJ whole genome shotgun (WGS) entry which is preliminary data.</text>
</comment>
<name>A0AAV0WJ59_9HEMI</name>
<dbReference type="Proteomes" id="UP001160148">
    <property type="component" value="Unassembled WGS sequence"/>
</dbReference>
<evidence type="ECO:0000313" key="3">
    <source>
        <dbReference type="Proteomes" id="UP001160148"/>
    </source>
</evidence>
<sequence>MVRPLLAQLMENHLKEKENDDQNVTYFKRTIIHEIKERFKLGWTETSSVSVKQIASFLDPRCRTQNNNLEQELPVQRSDLEFLYGNIITDSNDRSIQFQNFISEPQLRFDLNAFEWWKCRENKYPALAELAKQYLSIPATSVSSERCFSTAGNIVTSKRTCLLTKNVKILIFLYQHRELLH</sequence>
<keyword evidence="3" id="KW-1185">Reference proteome</keyword>
<feature type="domain" description="HAT C-terminal dimerisation" evidence="1">
    <location>
        <begin position="99"/>
        <end position="175"/>
    </location>
</feature>
<dbReference type="SUPFAM" id="SSF53098">
    <property type="entry name" value="Ribonuclease H-like"/>
    <property type="match status" value="1"/>
</dbReference>
<evidence type="ECO:0000313" key="2">
    <source>
        <dbReference type="EMBL" id="CAI6355904.1"/>
    </source>
</evidence>
<dbReference type="PANTHER" id="PTHR47611:SF3">
    <property type="entry name" value="HAT C-TERMINAL DIMERISATION DOMAIN-CONTAINING PROTEIN"/>
    <property type="match status" value="1"/>
</dbReference>
<dbReference type="GO" id="GO:0046983">
    <property type="term" value="F:protein dimerization activity"/>
    <property type="evidence" value="ECO:0007669"/>
    <property type="project" value="InterPro"/>
</dbReference>
<dbReference type="InterPro" id="IPR008906">
    <property type="entry name" value="HATC_C_dom"/>
</dbReference>
<dbReference type="EMBL" id="CARXXK010000002">
    <property type="protein sequence ID" value="CAI6355904.1"/>
    <property type="molecule type" value="Genomic_DNA"/>
</dbReference>
<dbReference type="InterPro" id="IPR012337">
    <property type="entry name" value="RNaseH-like_sf"/>
</dbReference>
<evidence type="ECO:0000259" key="1">
    <source>
        <dbReference type="Pfam" id="PF05699"/>
    </source>
</evidence>